<keyword evidence="2" id="KW-0812">Transmembrane</keyword>
<evidence type="ECO:0000313" key="3">
    <source>
        <dbReference type="EMBL" id="EEQ33573.1"/>
    </source>
</evidence>
<feature type="transmembrane region" description="Helical" evidence="2">
    <location>
        <begin position="83"/>
        <end position="100"/>
    </location>
</feature>
<feature type="region of interest" description="Disordered" evidence="1">
    <location>
        <begin position="1"/>
        <end position="52"/>
    </location>
</feature>
<dbReference type="AlphaFoldDB" id="C5FUI9"/>
<dbReference type="EMBL" id="DS995706">
    <property type="protein sequence ID" value="EEQ33573.1"/>
    <property type="molecule type" value="Genomic_DNA"/>
</dbReference>
<evidence type="ECO:0000256" key="1">
    <source>
        <dbReference type="SAM" id="MobiDB-lite"/>
    </source>
</evidence>
<dbReference type="eggNOG" id="ENOG502SFC0">
    <property type="taxonomic scope" value="Eukaryota"/>
</dbReference>
<reference evidence="4" key="1">
    <citation type="journal article" date="2012" name="MBio">
        <title>Comparative genome analysis of Trichophyton rubrum and related dermatophytes reveals candidate genes involved in infection.</title>
        <authorList>
            <person name="Martinez D.A."/>
            <person name="Oliver B.G."/>
            <person name="Graeser Y."/>
            <person name="Goldberg J.M."/>
            <person name="Li W."/>
            <person name="Martinez-Rossi N.M."/>
            <person name="Monod M."/>
            <person name="Shelest E."/>
            <person name="Barton R.C."/>
            <person name="Birch E."/>
            <person name="Brakhage A.A."/>
            <person name="Chen Z."/>
            <person name="Gurr S.J."/>
            <person name="Heiman D."/>
            <person name="Heitman J."/>
            <person name="Kosti I."/>
            <person name="Rossi A."/>
            <person name="Saif S."/>
            <person name="Samalova M."/>
            <person name="Saunders C.W."/>
            <person name="Shea T."/>
            <person name="Summerbell R.C."/>
            <person name="Xu J."/>
            <person name="Young S."/>
            <person name="Zeng Q."/>
            <person name="Birren B.W."/>
            <person name="Cuomo C.A."/>
            <person name="White T.C."/>
        </authorList>
    </citation>
    <scope>NUCLEOTIDE SEQUENCE [LARGE SCALE GENOMIC DNA]</scope>
    <source>
        <strain evidence="4">ATCC MYA-4605 / CBS 113480</strain>
    </source>
</reference>
<dbReference type="RefSeq" id="XP_002844428.1">
    <property type="nucleotide sequence ID" value="XM_002844382.1"/>
</dbReference>
<dbReference type="VEuPathDB" id="FungiDB:MCYG_06392"/>
<dbReference type="HOGENOM" id="CLU_102248_0_0_1"/>
<name>C5FUI9_ARTOC</name>
<protein>
    <submittedName>
        <fullName evidence="3">Uncharacterized protein</fullName>
    </submittedName>
</protein>
<organism evidence="3 4">
    <name type="scientific">Arthroderma otae (strain ATCC MYA-4605 / CBS 113480)</name>
    <name type="common">Microsporum canis</name>
    <dbReference type="NCBI Taxonomy" id="554155"/>
    <lineage>
        <taxon>Eukaryota</taxon>
        <taxon>Fungi</taxon>
        <taxon>Dikarya</taxon>
        <taxon>Ascomycota</taxon>
        <taxon>Pezizomycotina</taxon>
        <taxon>Eurotiomycetes</taxon>
        <taxon>Eurotiomycetidae</taxon>
        <taxon>Onygenales</taxon>
        <taxon>Arthrodermataceae</taxon>
        <taxon>Microsporum</taxon>
    </lineage>
</organism>
<accession>C5FUI9</accession>
<dbReference type="OrthoDB" id="5278907at2759"/>
<sequence>MRTKQETARLASRSFVSSSSNAASSTSTDPVEEEYTNPYKAKRRWPPDMTKLSPKQQFRLERKYRRRSKLKWARPTWTKWTKLVQWGLIGFVLVYSVLFMEMKDGGTNPFQGFREYIKTLFDDSVLSARRPALRNEPTSPIEKTERQ</sequence>
<feature type="compositionally biased region" description="Low complexity" evidence="1">
    <location>
        <begin position="11"/>
        <end position="27"/>
    </location>
</feature>
<dbReference type="Proteomes" id="UP000002035">
    <property type="component" value="Unassembled WGS sequence"/>
</dbReference>
<keyword evidence="2" id="KW-1133">Transmembrane helix</keyword>
<evidence type="ECO:0000256" key="2">
    <source>
        <dbReference type="SAM" id="Phobius"/>
    </source>
</evidence>
<dbReference type="STRING" id="554155.C5FUI9"/>
<evidence type="ECO:0000313" key="4">
    <source>
        <dbReference type="Proteomes" id="UP000002035"/>
    </source>
</evidence>
<gene>
    <name evidence="3" type="ORF">MCYG_06392</name>
</gene>
<keyword evidence="2" id="KW-0472">Membrane</keyword>
<proteinExistence type="predicted"/>
<dbReference type="GeneID" id="9227308"/>
<keyword evidence="4" id="KW-1185">Reference proteome</keyword>